<proteinExistence type="predicted"/>
<name>A0ABS4TGD0_9PSEU</name>
<organism evidence="2 3">
    <name type="scientific">Kibdelosporangium banguiense</name>
    <dbReference type="NCBI Taxonomy" id="1365924"/>
    <lineage>
        <taxon>Bacteria</taxon>
        <taxon>Bacillati</taxon>
        <taxon>Actinomycetota</taxon>
        <taxon>Actinomycetes</taxon>
        <taxon>Pseudonocardiales</taxon>
        <taxon>Pseudonocardiaceae</taxon>
        <taxon>Kibdelosporangium</taxon>
    </lineage>
</organism>
<dbReference type="Pfam" id="PF13302">
    <property type="entry name" value="Acetyltransf_3"/>
    <property type="match status" value="1"/>
</dbReference>
<dbReference type="Proteomes" id="UP001519332">
    <property type="component" value="Unassembled WGS sequence"/>
</dbReference>
<reference evidence="2 3" key="1">
    <citation type="submission" date="2021-03" db="EMBL/GenBank/DDBJ databases">
        <title>Sequencing the genomes of 1000 actinobacteria strains.</title>
        <authorList>
            <person name="Klenk H.-P."/>
        </authorList>
    </citation>
    <scope>NUCLEOTIDE SEQUENCE [LARGE SCALE GENOMIC DNA]</scope>
    <source>
        <strain evidence="2 3">DSM 46670</strain>
    </source>
</reference>
<dbReference type="InterPro" id="IPR051531">
    <property type="entry name" value="N-acetyltransferase"/>
</dbReference>
<feature type="domain" description="N-acetyltransferase" evidence="1">
    <location>
        <begin position="1"/>
        <end position="163"/>
    </location>
</feature>
<dbReference type="SUPFAM" id="SSF55729">
    <property type="entry name" value="Acyl-CoA N-acyltransferases (Nat)"/>
    <property type="match status" value="1"/>
</dbReference>
<dbReference type="EMBL" id="JAGINW010000001">
    <property type="protein sequence ID" value="MBP2323049.1"/>
    <property type="molecule type" value="Genomic_DNA"/>
</dbReference>
<gene>
    <name evidence="2" type="ORF">JOF56_003434</name>
</gene>
<comment type="caution">
    <text evidence="2">The sequence shown here is derived from an EMBL/GenBank/DDBJ whole genome shotgun (WGS) entry which is preliminary data.</text>
</comment>
<sequence length="173" mass="19549">MLRRFTPQDADNLLELDSDPEVMKFINGGRPTRRSVIEATILPGYQLYDAGHGHWAAQEATTGTFIGWFALQPTSQPKEAELGYRLRRPHWGKGYATEGARALVHKGLETFTRITAQTMTVNKASRHVMEKAGLEFVRHFHHPWPDIIEGSEQGDVEYAITRPGVSDQPRTRP</sequence>
<evidence type="ECO:0000259" key="1">
    <source>
        <dbReference type="PROSITE" id="PS51186"/>
    </source>
</evidence>
<dbReference type="InterPro" id="IPR000182">
    <property type="entry name" value="GNAT_dom"/>
</dbReference>
<evidence type="ECO:0000313" key="3">
    <source>
        <dbReference type="Proteomes" id="UP001519332"/>
    </source>
</evidence>
<dbReference type="PROSITE" id="PS51186">
    <property type="entry name" value="GNAT"/>
    <property type="match status" value="1"/>
</dbReference>
<dbReference type="PANTHER" id="PTHR43792:SF16">
    <property type="entry name" value="N-ACETYLTRANSFERASE DOMAIN-CONTAINING PROTEIN"/>
    <property type="match status" value="1"/>
</dbReference>
<accession>A0ABS4TGD0</accession>
<dbReference type="Gene3D" id="3.40.630.30">
    <property type="match status" value="1"/>
</dbReference>
<protein>
    <submittedName>
        <fullName evidence="2">RimJ/RimL family protein N-acetyltransferase</fullName>
    </submittedName>
</protein>
<evidence type="ECO:0000313" key="2">
    <source>
        <dbReference type="EMBL" id="MBP2323049.1"/>
    </source>
</evidence>
<dbReference type="PANTHER" id="PTHR43792">
    <property type="entry name" value="GNAT FAMILY, PUTATIVE (AFU_ORTHOLOGUE AFUA_3G00765)-RELATED-RELATED"/>
    <property type="match status" value="1"/>
</dbReference>
<keyword evidence="3" id="KW-1185">Reference proteome</keyword>
<dbReference type="InterPro" id="IPR016181">
    <property type="entry name" value="Acyl_CoA_acyltransferase"/>
</dbReference>